<accession>A0A5B9W3M8</accession>
<feature type="region of interest" description="Disordered" evidence="1">
    <location>
        <begin position="1"/>
        <end position="29"/>
    </location>
</feature>
<gene>
    <name evidence="2" type="ORF">OJF2_37700</name>
</gene>
<sequence>MIGGCGGGRRVSKSSEPPQVGPIIRPFDMADNDRIEPVAAIEVFGTTSTSPEAMTSGASPLTN</sequence>
<evidence type="ECO:0000313" key="2">
    <source>
        <dbReference type="EMBL" id="QEH35223.1"/>
    </source>
</evidence>
<name>A0A5B9W3M8_9BACT</name>
<dbReference type="AlphaFoldDB" id="A0A5B9W3M8"/>
<dbReference type="EMBL" id="CP042997">
    <property type="protein sequence ID" value="QEH35223.1"/>
    <property type="molecule type" value="Genomic_DNA"/>
</dbReference>
<keyword evidence="3" id="KW-1185">Reference proteome</keyword>
<dbReference type="KEGG" id="agv:OJF2_37700"/>
<reference evidence="2 3" key="1">
    <citation type="submission" date="2019-08" db="EMBL/GenBank/DDBJ databases">
        <title>Deep-cultivation of Planctomycetes and their phenomic and genomic characterization uncovers novel biology.</title>
        <authorList>
            <person name="Wiegand S."/>
            <person name="Jogler M."/>
            <person name="Boedeker C."/>
            <person name="Pinto D."/>
            <person name="Vollmers J."/>
            <person name="Rivas-Marin E."/>
            <person name="Kohn T."/>
            <person name="Peeters S.H."/>
            <person name="Heuer A."/>
            <person name="Rast P."/>
            <person name="Oberbeckmann S."/>
            <person name="Bunk B."/>
            <person name="Jeske O."/>
            <person name="Meyerdierks A."/>
            <person name="Storesund J.E."/>
            <person name="Kallscheuer N."/>
            <person name="Luecker S."/>
            <person name="Lage O.M."/>
            <person name="Pohl T."/>
            <person name="Merkel B.J."/>
            <person name="Hornburger P."/>
            <person name="Mueller R.-W."/>
            <person name="Bruemmer F."/>
            <person name="Labrenz M."/>
            <person name="Spormann A.M."/>
            <person name="Op den Camp H."/>
            <person name="Overmann J."/>
            <person name="Amann R."/>
            <person name="Jetten M.S.M."/>
            <person name="Mascher T."/>
            <person name="Medema M.H."/>
            <person name="Devos D.P."/>
            <person name="Kaster A.-K."/>
            <person name="Ovreas L."/>
            <person name="Rohde M."/>
            <person name="Galperin M.Y."/>
            <person name="Jogler C."/>
        </authorList>
    </citation>
    <scope>NUCLEOTIDE SEQUENCE [LARGE SCALE GENOMIC DNA]</scope>
    <source>
        <strain evidence="2 3">OJF2</strain>
    </source>
</reference>
<organism evidence="2 3">
    <name type="scientific">Aquisphaera giovannonii</name>
    <dbReference type="NCBI Taxonomy" id="406548"/>
    <lineage>
        <taxon>Bacteria</taxon>
        <taxon>Pseudomonadati</taxon>
        <taxon>Planctomycetota</taxon>
        <taxon>Planctomycetia</taxon>
        <taxon>Isosphaerales</taxon>
        <taxon>Isosphaeraceae</taxon>
        <taxon>Aquisphaera</taxon>
    </lineage>
</organism>
<proteinExistence type="predicted"/>
<dbReference type="Proteomes" id="UP000324233">
    <property type="component" value="Chromosome"/>
</dbReference>
<evidence type="ECO:0000313" key="3">
    <source>
        <dbReference type="Proteomes" id="UP000324233"/>
    </source>
</evidence>
<evidence type="ECO:0000256" key="1">
    <source>
        <dbReference type="SAM" id="MobiDB-lite"/>
    </source>
</evidence>
<protein>
    <submittedName>
        <fullName evidence="2">Uncharacterized protein</fullName>
    </submittedName>
</protein>